<name>A0A3E0TTY3_9GAMM</name>
<dbReference type="Proteomes" id="UP000256478">
    <property type="component" value="Unassembled WGS sequence"/>
</dbReference>
<dbReference type="InterPro" id="IPR001129">
    <property type="entry name" value="Membr-assoc_MAPEG"/>
</dbReference>
<dbReference type="EMBL" id="QUOU01000001">
    <property type="protein sequence ID" value="REL27817.1"/>
    <property type="molecule type" value="Genomic_DNA"/>
</dbReference>
<evidence type="ECO:0000313" key="7">
    <source>
        <dbReference type="EMBL" id="REL27817.1"/>
    </source>
</evidence>
<keyword evidence="4 5" id="KW-0472">Membrane</keyword>
<keyword evidence="3 5" id="KW-1133">Transmembrane helix</keyword>
<comment type="caution">
    <text evidence="7">The sequence shown here is derived from an EMBL/GenBank/DDBJ whole genome shotgun (WGS) entry which is preliminary data.</text>
</comment>
<dbReference type="AlphaFoldDB" id="A0A3E0TTY3"/>
<comment type="subcellular location">
    <subcellularLocation>
        <location evidence="1">Membrane</location>
    </subcellularLocation>
</comment>
<evidence type="ECO:0000256" key="2">
    <source>
        <dbReference type="ARBA" id="ARBA00022692"/>
    </source>
</evidence>
<feature type="transmembrane region" description="Helical" evidence="5">
    <location>
        <begin position="109"/>
        <end position="127"/>
    </location>
</feature>
<organism evidence="7 8">
    <name type="scientific">Thalassotalea euphylliae</name>
    <dbReference type="NCBI Taxonomy" id="1655234"/>
    <lineage>
        <taxon>Bacteria</taxon>
        <taxon>Pseudomonadati</taxon>
        <taxon>Pseudomonadota</taxon>
        <taxon>Gammaproteobacteria</taxon>
        <taxon>Alteromonadales</taxon>
        <taxon>Colwelliaceae</taxon>
        <taxon>Thalassotalea</taxon>
    </lineage>
</organism>
<dbReference type="RefSeq" id="WP_116008884.1">
    <property type="nucleotide sequence ID" value="NZ_QUOU01000001.1"/>
</dbReference>
<sequence length="130" mass="14029">MITLIWCLIAAALLPYIAKAPLAAAMNKIGGYDNNHPREQQAKLTGFGARALAAHQNAFESLIVFATAVLLAISTNTTGETIQLLAITHIVARVVYHLLYLLNIGLLRSIVWGVGIVCSFAIMWLCIPSV</sequence>
<evidence type="ECO:0000256" key="3">
    <source>
        <dbReference type="ARBA" id="ARBA00022989"/>
    </source>
</evidence>
<dbReference type="GO" id="GO:0016020">
    <property type="term" value="C:membrane"/>
    <property type="evidence" value="ECO:0007669"/>
    <property type="project" value="UniProtKB-SubCell"/>
</dbReference>
<evidence type="ECO:0000256" key="5">
    <source>
        <dbReference type="SAM" id="Phobius"/>
    </source>
</evidence>
<evidence type="ECO:0000256" key="1">
    <source>
        <dbReference type="ARBA" id="ARBA00004370"/>
    </source>
</evidence>
<dbReference type="Pfam" id="PF01124">
    <property type="entry name" value="MAPEG"/>
    <property type="match status" value="1"/>
</dbReference>
<evidence type="ECO:0000256" key="4">
    <source>
        <dbReference type="ARBA" id="ARBA00023136"/>
    </source>
</evidence>
<evidence type="ECO:0000313" key="8">
    <source>
        <dbReference type="Proteomes" id="UP000256478"/>
    </source>
</evidence>
<feature type="chain" id="PRO_5017716426" evidence="6">
    <location>
        <begin position="26"/>
        <end position="130"/>
    </location>
</feature>
<dbReference type="OrthoDB" id="513661at2"/>
<dbReference type="PANTHER" id="PTHR35371:SF1">
    <property type="entry name" value="BLR7753 PROTEIN"/>
    <property type="match status" value="1"/>
</dbReference>
<reference evidence="7 8" key="1">
    <citation type="submission" date="2018-08" db="EMBL/GenBank/DDBJ databases">
        <title>Thalassotalea euphylliae genome.</title>
        <authorList>
            <person name="Summers S."/>
            <person name="Rice S.A."/>
            <person name="Freckelton M.L."/>
            <person name="Nedved B.T."/>
            <person name="Hadfield M.G."/>
        </authorList>
    </citation>
    <scope>NUCLEOTIDE SEQUENCE [LARGE SCALE GENOMIC DNA]</scope>
    <source>
        <strain evidence="7 8">H1</strain>
    </source>
</reference>
<dbReference type="InterPro" id="IPR023352">
    <property type="entry name" value="MAPEG-like_dom_sf"/>
</dbReference>
<keyword evidence="2 5" id="KW-0812">Transmembrane</keyword>
<accession>A0A3E0TTY3</accession>
<evidence type="ECO:0000256" key="6">
    <source>
        <dbReference type="SAM" id="SignalP"/>
    </source>
</evidence>
<protein>
    <submittedName>
        <fullName evidence="7">MAPEG family protein</fullName>
    </submittedName>
</protein>
<keyword evidence="6" id="KW-0732">Signal</keyword>
<feature type="signal peptide" evidence="6">
    <location>
        <begin position="1"/>
        <end position="25"/>
    </location>
</feature>
<dbReference type="PANTHER" id="PTHR35371">
    <property type="entry name" value="INNER MEMBRANE PROTEIN"/>
    <property type="match status" value="1"/>
</dbReference>
<gene>
    <name evidence="7" type="ORF">DXX93_15460</name>
</gene>
<dbReference type="SUPFAM" id="SSF161084">
    <property type="entry name" value="MAPEG domain-like"/>
    <property type="match status" value="1"/>
</dbReference>
<dbReference type="Gene3D" id="1.20.120.550">
    <property type="entry name" value="Membrane associated eicosanoid/glutathione metabolism-like domain"/>
    <property type="match status" value="1"/>
</dbReference>
<proteinExistence type="predicted"/>